<dbReference type="KEGG" id="bhc:JFL75_06040"/>
<evidence type="ECO:0000256" key="4">
    <source>
        <dbReference type="ARBA" id="ARBA00022917"/>
    </source>
</evidence>
<keyword evidence="3" id="KW-0067">ATP-binding</keyword>
<evidence type="ECO:0000256" key="7">
    <source>
        <dbReference type="PROSITE-ProRule" id="PRU10100"/>
    </source>
</evidence>
<dbReference type="SMART" id="SM00870">
    <property type="entry name" value="Asparaginase"/>
    <property type="match status" value="1"/>
</dbReference>
<evidence type="ECO:0000256" key="3">
    <source>
        <dbReference type="ARBA" id="ARBA00022840"/>
    </source>
</evidence>
<dbReference type="InterPro" id="IPR027474">
    <property type="entry name" value="L-asparaginase_N"/>
</dbReference>
<dbReference type="EMBL" id="CP067089">
    <property type="protein sequence ID" value="QQO10473.1"/>
    <property type="molecule type" value="Genomic_DNA"/>
</dbReference>
<dbReference type="GO" id="GO:0005524">
    <property type="term" value="F:ATP binding"/>
    <property type="evidence" value="ECO:0007669"/>
    <property type="project" value="UniProtKB-KW"/>
</dbReference>
<evidence type="ECO:0000313" key="9">
    <source>
        <dbReference type="EMBL" id="QQO10473.1"/>
    </source>
</evidence>
<dbReference type="Pfam" id="PF00710">
    <property type="entry name" value="Asparaginase"/>
    <property type="match status" value="1"/>
</dbReference>
<dbReference type="SUPFAM" id="SSF53774">
    <property type="entry name" value="Glutaminase/Asparaginase"/>
    <property type="match status" value="1"/>
</dbReference>
<feature type="binding site" evidence="6">
    <location>
        <begin position="569"/>
        <end position="570"/>
    </location>
    <ligand>
        <name>substrate</name>
    </ligand>
</feature>
<evidence type="ECO:0000313" key="10">
    <source>
        <dbReference type="Proteomes" id="UP000595917"/>
    </source>
</evidence>
<dbReference type="InterPro" id="IPR023168">
    <property type="entry name" value="GatB_Yqey_C_2"/>
</dbReference>
<keyword evidence="10" id="KW-1185">Reference proteome</keyword>
<comment type="catalytic activity">
    <reaction evidence="5">
        <text>L-glutamyl-tRNA(Gln) + L-glutamine + ATP + H2O = L-glutaminyl-tRNA(Gln) + L-glutamate + ADP + phosphate + H(+)</text>
        <dbReference type="Rhea" id="RHEA:17521"/>
        <dbReference type="Rhea" id="RHEA-COMP:9681"/>
        <dbReference type="Rhea" id="RHEA-COMP:9684"/>
        <dbReference type="ChEBI" id="CHEBI:15377"/>
        <dbReference type="ChEBI" id="CHEBI:15378"/>
        <dbReference type="ChEBI" id="CHEBI:29985"/>
        <dbReference type="ChEBI" id="CHEBI:30616"/>
        <dbReference type="ChEBI" id="CHEBI:43474"/>
        <dbReference type="ChEBI" id="CHEBI:58359"/>
        <dbReference type="ChEBI" id="CHEBI:78520"/>
        <dbReference type="ChEBI" id="CHEBI:78521"/>
        <dbReference type="ChEBI" id="CHEBI:456216"/>
    </reaction>
</comment>
<proteinExistence type="predicted"/>
<dbReference type="InterPro" id="IPR006075">
    <property type="entry name" value="Asn/Gln-tRNA_Trfase_suB/E_cat"/>
</dbReference>
<dbReference type="InterPro" id="IPR027473">
    <property type="entry name" value="L-asparaginase_C"/>
</dbReference>
<dbReference type="InterPro" id="IPR037152">
    <property type="entry name" value="L-asparaginase_N_sf"/>
</dbReference>
<dbReference type="GO" id="GO:0006412">
    <property type="term" value="P:translation"/>
    <property type="evidence" value="ECO:0007669"/>
    <property type="project" value="UniProtKB-KW"/>
</dbReference>
<reference evidence="9" key="1">
    <citation type="submission" date="2021-01" db="EMBL/GenBank/DDBJ databases">
        <title>Description of Breznakiella homolactica.</title>
        <authorList>
            <person name="Song Y."/>
            <person name="Brune A."/>
        </authorList>
    </citation>
    <scope>NUCLEOTIDE SEQUENCE</scope>
    <source>
        <strain evidence="9">RmG30</strain>
    </source>
</reference>
<sequence length="811" mass="89581">MFSLTHHKYERLETVYKSHIYLEVRILLLTGVKTFCSCGDEALSCPICREEPGAAPSLNSGAARKAYSVIRSLGGTIIKDAPYERNLSTPKTPDGISLSRLSVKLGVDGAMDISFHRRKKRIRIAEVRVEEDAGRLTHSGSETRMDYSRAGMPSLRIRTAPDFEIGEEAEVFLSDLRRRIQYLEVIPGVPVESVMRCNAYVAIAPYPEIPKNFVKLRNLNSFNFVWKAINTELTRQEEILINGGTVLPESRIWNEAKSITESYQKRKSDEKPRFEPVAGVPPFVPGPDILEALDNFSVELPEPRRDRFMREYGLTLPQAEFVCDEKSRADYYEKTLSLGASPKEAAQWLASYVIKEFKRLNFTPMNSPLTPERLAAVLGMLDEKRIHGGIAKQTITAVLEENRDPEILVRERGWEQLTDREAIEGIVTAVIAANPEEVRRIREGDAGPIQFLTGLVMRESSGLAEPSLVKDVLREQLSVSLIYVLSMGGAISGRINEDGAVESGDEKVLRDLLASHTGTDNSRVRFESIQVGRLLSEEIVPSDWAALIEAVAEKLNSGTANGIVVAHGTDTLPYTAPLLYWLFADANAPVVLAASSSPPGVTSEAADTMKAAIELAVDKTKGVYVVHGGRVLSPLNIKFERIGTDGFRNWNMKEPVFSGSSLLTGPLEADQYVLSQLLEDAANSMCVIRIYPGIRSDFLISLMDKGVRNFFLELYDTGTAGFREGPYSLKRAFSAGKRRQTCFYCTSQQEGIVDFSGYSTSKELWREGAVPMGPLTTETAVARFLAASIIADSESERAELMEVAGPEAASV</sequence>
<evidence type="ECO:0000256" key="2">
    <source>
        <dbReference type="ARBA" id="ARBA00022741"/>
    </source>
</evidence>
<keyword evidence="1" id="KW-0436">Ligase</keyword>
<name>A0A7T8BCP3_9SPIR</name>
<dbReference type="PANTHER" id="PTHR11659">
    <property type="entry name" value="GLUTAMYL-TRNA GLN AMIDOTRANSFERASE SUBUNIT B MITOCHONDRIAL AND PROKARYOTIC PET112-RELATED"/>
    <property type="match status" value="1"/>
</dbReference>
<keyword evidence="4" id="KW-0648">Protein biosynthesis</keyword>
<dbReference type="Gene3D" id="1.10.150.380">
    <property type="entry name" value="GatB domain, N-terminal subdomain"/>
    <property type="match status" value="1"/>
</dbReference>
<dbReference type="GO" id="GO:0004067">
    <property type="term" value="F:asparaginase activity"/>
    <property type="evidence" value="ECO:0007669"/>
    <property type="project" value="UniProtKB-UniRule"/>
</dbReference>
<dbReference type="AlphaFoldDB" id="A0A7T8BCP3"/>
<accession>A0A7T8BCP3</accession>
<dbReference type="Gene3D" id="1.10.10.410">
    <property type="match status" value="1"/>
</dbReference>
<dbReference type="InterPro" id="IPR042114">
    <property type="entry name" value="GatB_C_1"/>
</dbReference>
<dbReference type="PIRSF" id="PIRSF001220">
    <property type="entry name" value="L-ASNase_gatD"/>
    <property type="match status" value="1"/>
</dbReference>
<evidence type="ECO:0000256" key="1">
    <source>
        <dbReference type="ARBA" id="ARBA00022598"/>
    </source>
</evidence>
<gene>
    <name evidence="9" type="ORF">JFL75_06040</name>
</gene>
<organism evidence="9 10">
    <name type="scientific">Breznakiella homolactica</name>
    <dbReference type="NCBI Taxonomy" id="2798577"/>
    <lineage>
        <taxon>Bacteria</taxon>
        <taxon>Pseudomonadati</taxon>
        <taxon>Spirochaetota</taxon>
        <taxon>Spirochaetia</taxon>
        <taxon>Spirochaetales</taxon>
        <taxon>Breznakiellaceae</taxon>
        <taxon>Breznakiella</taxon>
    </lineage>
</organism>
<dbReference type="InterPro" id="IPR006034">
    <property type="entry name" value="Asparaginase/glutaminase-like"/>
</dbReference>
<dbReference type="Gene3D" id="3.40.50.40">
    <property type="match status" value="1"/>
</dbReference>
<evidence type="ECO:0000256" key="6">
    <source>
        <dbReference type="PIRSR" id="PIRSR001220-2"/>
    </source>
</evidence>
<dbReference type="GO" id="GO:0016884">
    <property type="term" value="F:carbon-nitrogen ligase activity, with glutamine as amido-N-donor"/>
    <property type="evidence" value="ECO:0007669"/>
    <property type="project" value="InterPro"/>
</dbReference>
<feature type="domain" description="Asn/Gln amidotransferase" evidence="8">
    <location>
        <begin position="330"/>
        <end position="477"/>
    </location>
</feature>
<dbReference type="InterPro" id="IPR017959">
    <property type="entry name" value="Asn/Gln-tRNA_amidoTrfase_suB/E"/>
</dbReference>
<dbReference type="Pfam" id="PF02934">
    <property type="entry name" value="GatB_N"/>
    <property type="match status" value="1"/>
</dbReference>
<dbReference type="PROSITE" id="PS00917">
    <property type="entry name" value="ASN_GLN_ASE_2"/>
    <property type="match status" value="1"/>
</dbReference>
<evidence type="ECO:0000259" key="8">
    <source>
        <dbReference type="SMART" id="SM00845"/>
    </source>
</evidence>
<dbReference type="PRINTS" id="PR00139">
    <property type="entry name" value="ASNGLNASE"/>
</dbReference>
<dbReference type="InterPro" id="IPR036152">
    <property type="entry name" value="Asp/glu_Ase-like_sf"/>
</dbReference>
<dbReference type="InterPro" id="IPR003789">
    <property type="entry name" value="Asn/Gln_tRNA_amidoTrase-B-like"/>
</dbReference>
<dbReference type="SUPFAM" id="SSF89095">
    <property type="entry name" value="GatB/YqeY motif"/>
    <property type="match status" value="1"/>
</dbReference>
<protein>
    <submittedName>
        <fullName evidence="9">Asparaginase</fullName>
    </submittedName>
</protein>
<keyword evidence="2" id="KW-0547">Nucleotide-binding</keyword>
<dbReference type="InterPro" id="IPR014746">
    <property type="entry name" value="Gln_synth/guanido_kin_cat_dom"/>
</dbReference>
<dbReference type="InterPro" id="IPR018027">
    <property type="entry name" value="Asn/Gln_amidotransferase"/>
</dbReference>
<dbReference type="InterPro" id="IPR027475">
    <property type="entry name" value="Asparaginase/glutaminase_AS2"/>
</dbReference>
<dbReference type="PROSITE" id="PS51732">
    <property type="entry name" value="ASN_GLN_ASE_3"/>
    <property type="match status" value="1"/>
</dbReference>
<dbReference type="PIRSF" id="PIRSF500176">
    <property type="entry name" value="L_ASNase"/>
    <property type="match status" value="1"/>
</dbReference>
<feature type="binding site" evidence="6">
    <location>
        <position position="536"/>
    </location>
    <ligand>
        <name>substrate</name>
    </ligand>
</feature>
<dbReference type="Pfam" id="PF02637">
    <property type="entry name" value="GatB_Yqey"/>
    <property type="match status" value="1"/>
</dbReference>
<feature type="active site" evidence="7">
    <location>
        <position position="569"/>
    </location>
</feature>
<dbReference type="Gene3D" id="3.40.50.1170">
    <property type="entry name" value="L-asparaginase, N-terminal domain"/>
    <property type="match status" value="1"/>
</dbReference>
<dbReference type="SMART" id="SM00845">
    <property type="entry name" value="GatB_Yqey"/>
    <property type="match status" value="1"/>
</dbReference>
<dbReference type="Proteomes" id="UP000595917">
    <property type="component" value="Chromosome"/>
</dbReference>
<evidence type="ECO:0000256" key="5">
    <source>
        <dbReference type="ARBA" id="ARBA00047913"/>
    </source>
</evidence>
<dbReference type="SUPFAM" id="SSF55931">
    <property type="entry name" value="Glutamine synthetase/guanido kinase"/>
    <property type="match status" value="1"/>
</dbReference>